<protein>
    <submittedName>
        <fullName evidence="1">Uncharacterized protein</fullName>
    </submittedName>
</protein>
<organism evidence="1 2">
    <name type="scientific">Salmonella enterica subsp. enterica serovar Senftenberg str. A4-543</name>
    <dbReference type="NCBI Taxonomy" id="913082"/>
    <lineage>
        <taxon>Bacteria</taxon>
        <taxon>Pseudomonadati</taxon>
        <taxon>Pseudomonadota</taxon>
        <taxon>Gammaproteobacteria</taxon>
        <taxon>Enterobacterales</taxon>
        <taxon>Enterobacteriaceae</taxon>
        <taxon>Salmonella</taxon>
    </lineage>
</organism>
<dbReference type="AlphaFoldDB" id="G5R9L1"/>
<reference evidence="1 2" key="1">
    <citation type="journal article" date="2011" name="BMC Genomics">
        <title>Genome sequencing reveals diversification of virulence factor content and possible host adaptation in distinct subpopulations of Salmonella enterica.</title>
        <authorList>
            <person name="den Bakker H.C."/>
            <person name="Moreno Switt A.I."/>
            <person name="Govoni G."/>
            <person name="Cummings C.A."/>
            <person name="Ranieri M.L."/>
            <person name="Degoricija L."/>
            <person name="Hoelzer K."/>
            <person name="Rodriguez-Rivera L.D."/>
            <person name="Brown S."/>
            <person name="Bolchacova E."/>
            <person name="Furtado M.R."/>
            <person name="Wiedmann M."/>
        </authorList>
    </citation>
    <scope>NUCLEOTIDE SEQUENCE [LARGE SCALE GENOMIC DNA]</scope>
    <source>
        <strain evidence="1 2">A4-543</strain>
    </source>
</reference>
<accession>G5R9L1</accession>
<comment type="caution">
    <text evidence="1">The sequence shown here is derived from an EMBL/GenBank/DDBJ whole genome shotgun (WGS) entry which is preliminary data.</text>
</comment>
<dbReference type="Proteomes" id="UP000005065">
    <property type="component" value="Unassembled WGS sequence"/>
</dbReference>
<evidence type="ECO:0000313" key="1">
    <source>
        <dbReference type="EMBL" id="EHC78122.1"/>
    </source>
</evidence>
<dbReference type="PATRIC" id="fig|913082.3.peg.5159"/>
<gene>
    <name evidence="1" type="ORF">LTSESEN_6564</name>
</gene>
<proteinExistence type="predicted"/>
<dbReference type="EMBL" id="AFCU01002074">
    <property type="protein sequence ID" value="EHC78122.1"/>
    <property type="molecule type" value="Genomic_DNA"/>
</dbReference>
<evidence type="ECO:0000313" key="2">
    <source>
        <dbReference type="Proteomes" id="UP000005065"/>
    </source>
</evidence>
<dbReference type="BioCyc" id="SENT913082:G120J-929-MONOMER"/>
<sequence length="50" mass="5886">MPEYEQHIGLPILNMNSILVYWFTNIKFINQKSGHKMCLYIDRNNASDIA</sequence>
<name>G5R9L1_SALSE</name>